<keyword evidence="1" id="KW-0805">Transcription regulation</keyword>
<dbReference type="InterPro" id="IPR023187">
    <property type="entry name" value="Tscrpt_reg_MarR-type_CS"/>
</dbReference>
<dbReference type="GeneID" id="92901381"/>
<dbReference type="Proteomes" id="UP000507979">
    <property type="component" value="Unassembled WGS sequence"/>
</dbReference>
<dbReference type="PROSITE" id="PS01117">
    <property type="entry name" value="HTH_MARR_1"/>
    <property type="match status" value="1"/>
</dbReference>
<dbReference type="SUPFAM" id="SSF46785">
    <property type="entry name" value="Winged helix' DNA-binding domain"/>
    <property type="match status" value="1"/>
</dbReference>
<feature type="domain" description="HTH marR-type" evidence="4">
    <location>
        <begin position="13"/>
        <end position="149"/>
    </location>
</feature>
<dbReference type="GO" id="GO:0006950">
    <property type="term" value="P:response to stress"/>
    <property type="evidence" value="ECO:0007669"/>
    <property type="project" value="TreeGrafter"/>
</dbReference>
<keyword evidence="2" id="KW-0238">DNA-binding</keyword>
<evidence type="ECO:0000256" key="1">
    <source>
        <dbReference type="ARBA" id="ARBA00023015"/>
    </source>
</evidence>
<dbReference type="InterPro" id="IPR039422">
    <property type="entry name" value="MarR/SlyA-like"/>
</dbReference>
<keyword evidence="3" id="KW-0804">Transcription</keyword>
<accession>A0A6J5BHD0</accession>
<dbReference type="SMART" id="SM00347">
    <property type="entry name" value="HTH_MARR"/>
    <property type="match status" value="1"/>
</dbReference>
<evidence type="ECO:0000256" key="2">
    <source>
        <dbReference type="ARBA" id="ARBA00023125"/>
    </source>
</evidence>
<reference evidence="5 6" key="1">
    <citation type="submission" date="2020-04" db="EMBL/GenBank/DDBJ databases">
        <authorList>
            <person name="De Canck E."/>
        </authorList>
    </citation>
    <scope>NUCLEOTIDE SEQUENCE [LARGE SCALE GENOMIC DNA]</scope>
    <source>
        <strain evidence="5 6">LMG 26845</strain>
    </source>
</reference>
<dbReference type="AlphaFoldDB" id="A0A6J5BHD0"/>
<dbReference type="GO" id="GO:0003677">
    <property type="term" value="F:DNA binding"/>
    <property type="evidence" value="ECO:0007669"/>
    <property type="project" value="UniProtKB-KW"/>
</dbReference>
<dbReference type="PRINTS" id="PR00598">
    <property type="entry name" value="HTHMARR"/>
</dbReference>
<dbReference type="PROSITE" id="PS50995">
    <property type="entry name" value="HTH_MARR_2"/>
    <property type="match status" value="1"/>
</dbReference>
<dbReference type="InterPro" id="IPR036388">
    <property type="entry name" value="WH-like_DNA-bd_sf"/>
</dbReference>
<name>A0A6J5BHD0_9BURK</name>
<evidence type="ECO:0000256" key="3">
    <source>
        <dbReference type="ARBA" id="ARBA00023163"/>
    </source>
</evidence>
<proteinExistence type="predicted"/>
<dbReference type="InterPro" id="IPR000835">
    <property type="entry name" value="HTH_MarR-typ"/>
</dbReference>
<keyword evidence="6" id="KW-1185">Reference proteome</keyword>
<dbReference type="RefSeq" id="WP_156333414.1">
    <property type="nucleotide sequence ID" value="NZ_CADIJR010000092.1"/>
</dbReference>
<dbReference type="InterPro" id="IPR036390">
    <property type="entry name" value="WH_DNA-bd_sf"/>
</dbReference>
<organism evidence="5 6">
    <name type="scientific">Achromobacter insuavis</name>
    <dbReference type="NCBI Taxonomy" id="1287735"/>
    <lineage>
        <taxon>Bacteria</taxon>
        <taxon>Pseudomonadati</taxon>
        <taxon>Pseudomonadota</taxon>
        <taxon>Betaproteobacteria</taxon>
        <taxon>Burkholderiales</taxon>
        <taxon>Alcaligenaceae</taxon>
        <taxon>Achromobacter</taxon>
    </lineage>
</organism>
<evidence type="ECO:0000313" key="6">
    <source>
        <dbReference type="Proteomes" id="UP000507979"/>
    </source>
</evidence>
<sequence>MGLPKKRLQRQDAETLYEAVNQLIRVHQFRDRDRICCHDVSVAQCYALETLVKQGPLRLQTLAQEMFLDKSTASRVVDSLERKGYVTRVEDASDRRAVQLQPTPAGRTLYQTIRADLVTEELAMIKDMDPAVLDASLDLLRQLTRAAQARCGVAGGHAIESEP</sequence>
<evidence type="ECO:0000259" key="4">
    <source>
        <dbReference type="PROSITE" id="PS50995"/>
    </source>
</evidence>
<evidence type="ECO:0000313" key="5">
    <source>
        <dbReference type="EMBL" id="CAB3705655.1"/>
    </source>
</evidence>
<gene>
    <name evidence="5" type="ORF">LMG26845_05485</name>
</gene>
<dbReference type="GO" id="GO:0003700">
    <property type="term" value="F:DNA-binding transcription factor activity"/>
    <property type="evidence" value="ECO:0007669"/>
    <property type="project" value="InterPro"/>
</dbReference>
<dbReference type="Pfam" id="PF12802">
    <property type="entry name" value="MarR_2"/>
    <property type="match status" value="1"/>
</dbReference>
<dbReference type="PANTHER" id="PTHR33164">
    <property type="entry name" value="TRANSCRIPTIONAL REGULATOR, MARR FAMILY"/>
    <property type="match status" value="1"/>
</dbReference>
<dbReference type="EMBL" id="CADIJR010000092">
    <property type="protein sequence ID" value="CAB3705655.1"/>
    <property type="molecule type" value="Genomic_DNA"/>
</dbReference>
<dbReference type="Gene3D" id="1.10.10.10">
    <property type="entry name" value="Winged helix-like DNA-binding domain superfamily/Winged helix DNA-binding domain"/>
    <property type="match status" value="1"/>
</dbReference>
<protein>
    <recommendedName>
        <fullName evidence="4">HTH marR-type domain-containing protein</fullName>
    </recommendedName>
</protein>
<dbReference type="PANTHER" id="PTHR33164:SF57">
    <property type="entry name" value="MARR-FAMILY TRANSCRIPTIONAL REGULATOR"/>
    <property type="match status" value="1"/>
</dbReference>